<dbReference type="RefSeq" id="WP_229732902.1">
    <property type="nucleotide sequence ID" value="NZ_BMGB01000001.1"/>
</dbReference>
<reference evidence="2" key="2">
    <citation type="submission" date="2020-09" db="EMBL/GenBank/DDBJ databases">
        <authorList>
            <person name="Sun Q."/>
            <person name="Zhou Y."/>
        </authorList>
    </citation>
    <scope>NUCLEOTIDE SEQUENCE</scope>
    <source>
        <strain evidence="2">CGMCC 1.12813</strain>
    </source>
</reference>
<evidence type="ECO:0000313" key="3">
    <source>
        <dbReference type="Proteomes" id="UP000606922"/>
    </source>
</evidence>
<reference evidence="2" key="1">
    <citation type="journal article" date="2014" name="Int. J. Syst. Evol. Microbiol.">
        <title>Complete genome sequence of Corynebacterium casei LMG S-19264T (=DSM 44701T), isolated from a smear-ripened cheese.</title>
        <authorList>
            <consortium name="US DOE Joint Genome Institute (JGI-PGF)"/>
            <person name="Walter F."/>
            <person name="Albersmeier A."/>
            <person name="Kalinowski J."/>
            <person name="Ruckert C."/>
        </authorList>
    </citation>
    <scope>NUCLEOTIDE SEQUENCE</scope>
    <source>
        <strain evidence="2">CGMCC 1.12813</strain>
    </source>
</reference>
<feature type="region of interest" description="Disordered" evidence="1">
    <location>
        <begin position="254"/>
        <end position="279"/>
    </location>
</feature>
<proteinExistence type="predicted"/>
<evidence type="ECO:0000256" key="1">
    <source>
        <dbReference type="SAM" id="MobiDB-lite"/>
    </source>
</evidence>
<keyword evidence="3" id="KW-1185">Reference proteome</keyword>
<feature type="compositionally biased region" description="Low complexity" evidence="1">
    <location>
        <begin position="265"/>
        <end position="279"/>
    </location>
</feature>
<accession>A0A916SA02</accession>
<gene>
    <name evidence="2" type="ORF">GCM10010979_01600</name>
</gene>
<evidence type="ECO:0000313" key="2">
    <source>
        <dbReference type="EMBL" id="GGA90593.1"/>
    </source>
</evidence>
<feature type="compositionally biased region" description="Polar residues" evidence="1">
    <location>
        <begin position="315"/>
        <end position="326"/>
    </location>
</feature>
<name>A0A916SA02_9MICO</name>
<feature type="region of interest" description="Disordered" evidence="1">
    <location>
        <begin position="306"/>
        <end position="326"/>
    </location>
</feature>
<protein>
    <submittedName>
        <fullName evidence="2">Uncharacterized protein</fullName>
    </submittedName>
</protein>
<dbReference type="EMBL" id="BMGB01000001">
    <property type="protein sequence ID" value="GGA90593.1"/>
    <property type="molecule type" value="Genomic_DNA"/>
</dbReference>
<dbReference type="AlphaFoldDB" id="A0A916SA02"/>
<organism evidence="2 3">
    <name type="scientific">Conyzicola nivalis</name>
    <dbReference type="NCBI Taxonomy" id="1477021"/>
    <lineage>
        <taxon>Bacteria</taxon>
        <taxon>Bacillati</taxon>
        <taxon>Actinomycetota</taxon>
        <taxon>Actinomycetes</taxon>
        <taxon>Micrococcales</taxon>
        <taxon>Microbacteriaceae</taxon>
        <taxon>Conyzicola</taxon>
    </lineage>
</organism>
<sequence length="326" mass="31781">MDVSRSLHAARLVALAALAAVLWFILSFFSESHSASANAPSPLDPVGSLVGSVTEPLAPVVVPVVAAPAQVVAPVVQAAAPVAAPVVAAVVPTAAPVAAVAAPVTNVVSTVTTPVAAAVAPVVQPLAPVVSSAVEPLAPALTDVVTPLAPVISPILDPLAPVVSPVLNPLAPVVGTFSPVVPLASGVLPSLDSFVGSLEVAPVHDAVDAVLADVASAVGLTVSARESDSAARVTSAGVTPQSSLSVKLATSAHLDSAPGMPREAPLPAAPTALSGSAASSAAGPFPVGADLVRGFDLSRATWAAVSTASDDELPSSPTFPSDETPD</sequence>
<dbReference type="Proteomes" id="UP000606922">
    <property type="component" value="Unassembled WGS sequence"/>
</dbReference>
<comment type="caution">
    <text evidence="2">The sequence shown here is derived from an EMBL/GenBank/DDBJ whole genome shotgun (WGS) entry which is preliminary data.</text>
</comment>